<keyword evidence="1" id="KW-0472">Membrane</keyword>
<sequence>MWTRDEYVYYGFLLAVTVAGLGMLTLTFG</sequence>
<feature type="transmembrane region" description="Helical" evidence="1">
    <location>
        <begin position="7"/>
        <end position="28"/>
    </location>
</feature>
<name>A0A1M5P279_9BRAD</name>
<evidence type="ECO:0000313" key="3">
    <source>
        <dbReference type="Proteomes" id="UP000189796"/>
    </source>
</evidence>
<evidence type="ECO:0000313" key="2">
    <source>
        <dbReference type="EMBL" id="SHG95509.1"/>
    </source>
</evidence>
<gene>
    <name evidence="2" type="ORF">SAMN05443248_3184</name>
</gene>
<protein>
    <submittedName>
        <fullName evidence="2">Uncharacterized protein</fullName>
    </submittedName>
</protein>
<keyword evidence="1" id="KW-1133">Transmembrane helix</keyword>
<accession>A0A1M5P279</accession>
<organism evidence="2 3">
    <name type="scientific">Bradyrhizobium erythrophlei</name>
    <dbReference type="NCBI Taxonomy" id="1437360"/>
    <lineage>
        <taxon>Bacteria</taxon>
        <taxon>Pseudomonadati</taxon>
        <taxon>Pseudomonadota</taxon>
        <taxon>Alphaproteobacteria</taxon>
        <taxon>Hyphomicrobiales</taxon>
        <taxon>Nitrobacteraceae</taxon>
        <taxon>Bradyrhizobium</taxon>
    </lineage>
</organism>
<reference evidence="2 3" key="1">
    <citation type="submission" date="2016-11" db="EMBL/GenBank/DDBJ databases">
        <authorList>
            <person name="Jaros S."/>
            <person name="Januszkiewicz K."/>
            <person name="Wedrychowicz H."/>
        </authorList>
    </citation>
    <scope>NUCLEOTIDE SEQUENCE [LARGE SCALE GENOMIC DNA]</scope>
    <source>
        <strain evidence="2 3">GAS138</strain>
    </source>
</reference>
<keyword evidence="1" id="KW-0812">Transmembrane</keyword>
<proteinExistence type="predicted"/>
<dbReference type="AlphaFoldDB" id="A0A1M5P279"/>
<dbReference type="EMBL" id="LT670817">
    <property type="protein sequence ID" value="SHG95509.1"/>
    <property type="molecule type" value="Genomic_DNA"/>
</dbReference>
<dbReference type="Proteomes" id="UP000189796">
    <property type="component" value="Chromosome I"/>
</dbReference>
<evidence type="ECO:0000256" key="1">
    <source>
        <dbReference type="SAM" id="Phobius"/>
    </source>
</evidence>